<gene>
    <name evidence="3" type="ORF">C491_16532</name>
</gene>
<proteinExistence type="predicted"/>
<sequence length="362" mass="39553">MDDRRSLRLLIPRPIRRLPADLAAMLVVTLLVNVAVFVPVVRDTPLRVPLGLAFALFVPGYVFIAALFPEAGESPTADDADDTTRFSGESIRAGIDGIERVALAFGLSIAIVPLIGLVLNFTPWGIRLTPIMLSLSGFTVLATAVAAHRRWELPAEERFAVPYGAWYTAGRSELLEPETRLDGALNVLLVLSIVLAVGVVGFAVVSPPAGEQFSAVYLLTEDDDGELVADGYPTEFTQGESAEVIVGVDNHEHETTDYTVVAVEQQTETVVNESAVTDSAAEDGNQTAVNETVVTEQQELERFETTLAHDESWHQTHELEPTMVGEDIRIVWLLFPDGEVPDEPTTDDTEYHVHLWVDVEEP</sequence>
<dbReference type="Proteomes" id="UP000011688">
    <property type="component" value="Unassembled WGS sequence"/>
</dbReference>
<feature type="transmembrane region" description="Helical" evidence="1">
    <location>
        <begin position="184"/>
        <end position="205"/>
    </location>
</feature>
<keyword evidence="4" id="KW-1185">Reference proteome</keyword>
<dbReference type="InterPro" id="IPR014495">
    <property type="entry name" value="UCP018671"/>
</dbReference>
<dbReference type="EMBL" id="AOIB01000031">
    <property type="protein sequence ID" value="ELY55340.1"/>
    <property type="molecule type" value="Genomic_DNA"/>
</dbReference>
<keyword evidence="1" id="KW-0472">Membrane</keyword>
<accession>L9X0U0</accession>
<keyword evidence="1" id="KW-0812">Transmembrane</keyword>
<name>L9X0U0_9EURY</name>
<organism evidence="3 4">
    <name type="scientific">Natronococcus amylolyticus DSM 10524</name>
    <dbReference type="NCBI Taxonomy" id="1227497"/>
    <lineage>
        <taxon>Archaea</taxon>
        <taxon>Methanobacteriati</taxon>
        <taxon>Methanobacteriota</taxon>
        <taxon>Stenosarchaea group</taxon>
        <taxon>Halobacteria</taxon>
        <taxon>Halobacteriales</taxon>
        <taxon>Natrialbaceae</taxon>
        <taxon>Natronococcus</taxon>
    </lineage>
</organism>
<dbReference type="PATRIC" id="fig|1227497.3.peg.3349"/>
<feature type="transmembrane region" description="Helical" evidence="1">
    <location>
        <begin position="21"/>
        <end position="42"/>
    </location>
</feature>
<dbReference type="InterPro" id="IPR011674">
    <property type="entry name" value="DUF1616"/>
</dbReference>
<evidence type="ECO:0000259" key="2">
    <source>
        <dbReference type="Pfam" id="PF07760"/>
    </source>
</evidence>
<dbReference type="RefSeq" id="WP_005558175.1">
    <property type="nucleotide sequence ID" value="NZ_AOIB01000031.1"/>
</dbReference>
<comment type="caution">
    <text evidence="3">The sequence shown here is derived from an EMBL/GenBank/DDBJ whole genome shotgun (WGS) entry which is preliminary data.</text>
</comment>
<feature type="transmembrane region" description="Helical" evidence="1">
    <location>
        <begin position="101"/>
        <end position="122"/>
    </location>
</feature>
<evidence type="ECO:0000313" key="3">
    <source>
        <dbReference type="EMBL" id="ELY55340.1"/>
    </source>
</evidence>
<dbReference type="PIRSF" id="PIRSF018671">
    <property type="entry name" value="UCP018671"/>
    <property type="match status" value="1"/>
</dbReference>
<dbReference type="STRING" id="1227497.C491_16532"/>
<dbReference type="Pfam" id="PF07760">
    <property type="entry name" value="DUF1616"/>
    <property type="match status" value="1"/>
</dbReference>
<protein>
    <recommendedName>
        <fullName evidence="2">DUF1616 domain-containing protein</fullName>
    </recommendedName>
</protein>
<reference evidence="3 4" key="1">
    <citation type="journal article" date="2014" name="PLoS Genet.">
        <title>Phylogenetically driven sequencing of extremely halophilic archaea reveals strategies for static and dynamic osmo-response.</title>
        <authorList>
            <person name="Becker E.A."/>
            <person name="Seitzer P.M."/>
            <person name="Tritt A."/>
            <person name="Larsen D."/>
            <person name="Krusor M."/>
            <person name="Yao A.I."/>
            <person name="Wu D."/>
            <person name="Madern D."/>
            <person name="Eisen J.A."/>
            <person name="Darling A.E."/>
            <person name="Facciotti M.T."/>
        </authorList>
    </citation>
    <scope>NUCLEOTIDE SEQUENCE [LARGE SCALE GENOMIC DNA]</scope>
    <source>
        <strain evidence="3 4">DSM 10524</strain>
    </source>
</reference>
<feature type="transmembrane region" description="Helical" evidence="1">
    <location>
        <begin position="48"/>
        <end position="68"/>
    </location>
</feature>
<dbReference type="OrthoDB" id="82282at2157"/>
<keyword evidence="1" id="KW-1133">Transmembrane helix</keyword>
<dbReference type="eggNOG" id="arCOG02884">
    <property type="taxonomic scope" value="Archaea"/>
</dbReference>
<feature type="domain" description="DUF1616" evidence="2">
    <location>
        <begin position="26"/>
        <end position="358"/>
    </location>
</feature>
<evidence type="ECO:0000256" key="1">
    <source>
        <dbReference type="SAM" id="Phobius"/>
    </source>
</evidence>
<dbReference type="AlphaFoldDB" id="L9X0U0"/>
<evidence type="ECO:0000313" key="4">
    <source>
        <dbReference type="Proteomes" id="UP000011688"/>
    </source>
</evidence>